<gene>
    <name evidence="1" type="ORF">LR48_Vigan02g037200</name>
</gene>
<dbReference type="AlphaFoldDB" id="A0A0L9TUZ1"/>
<reference evidence="2" key="1">
    <citation type="journal article" date="2015" name="Proc. Natl. Acad. Sci. U.S.A.">
        <title>Genome sequencing of adzuki bean (Vigna angularis) provides insight into high starch and low fat accumulation and domestication.</title>
        <authorList>
            <person name="Yang K."/>
            <person name="Tian Z."/>
            <person name="Chen C."/>
            <person name="Luo L."/>
            <person name="Zhao B."/>
            <person name="Wang Z."/>
            <person name="Yu L."/>
            <person name="Li Y."/>
            <person name="Sun Y."/>
            <person name="Li W."/>
            <person name="Chen Y."/>
            <person name="Li Y."/>
            <person name="Zhang Y."/>
            <person name="Ai D."/>
            <person name="Zhao J."/>
            <person name="Shang C."/>
            <person name="Ma Y."/>
            <person name="Wu B."/>
            <person name="Wang M."/>
            <person name="Gao L."/>
            <person name="Sun D."/>
            <person name="Zhang P."/>
            <person name="Guo F."/>
            <person name="Wang W."/>
            <person name="Li Y."/>
            <person name="Wang J."/>
            <person name="Varshney R.K."/>
            <person name="Wang J."/>
            <person name="Ling H.Q."/>
            <person name="Wan P."/>
        </authorList>
    </citation>
    <scope>NUCLEOTIDE SEQUENCE</scope>
    <source>
        <strain evidence="2">cv. Jingnong 6</strain>
    </source>
</reference>
<name>A0A0L9TUZ1_PHAAN</name>
<dbReference type="Gramene" id="KOM34222">
    <property type="protein sequence ID" value="KOM34222"/>
    <property type="gene ID" value="LR48_Vigan02g037200"/>
</dbReference>
<evidence type="ECO:0000313" key="1">
    <source>
        <dbReference type="EMBL" id="KOM34222.1"/>
    </source>
</evidence>
<dbReference type="Proteomes" id="UP000053144">
    <property type="component" value="Chromosome 2"/>
</dbReference>
<accession>A0A0L9TUZ1</accession>
<evidence type="ECO:0000313" key="2">
    <source>
        <dbReference type="Proteomes" id="UP000053144"/>
    </source>
</evidence>
<protein>
    <submittedName>
        <fullName evidence="1">Uncharacterized protein</fullName>
    </submittedName>
</protein>
<proteinExistence type="predicted"/>
<sequence>MDRAEFLENFLVDESNRPSGTAFTARFYDLGVTKNFLVDESDRPSGTPFTAWFYNLGVMENFLVVESDHPSGTAFTTRFYDLGVWCQGLSLPGRFRQDLSVYCST</sequence>
<organism evidence="1 2">
    <name type="scientific">Phaseolus angularis</name>
    <name type="common">Azuki bean</name>
    <name type="synonym">Vigna angularis</name>
    <dbReference type="NCBI Taxonomy" id="3914"/>
    <lineage>
        <taxon>Eukaryota</taxon>
        <taxon>Viridiplantae</taxon>
        <taxon>Streptophyta</taxon>
        <taxon>Embryophyta</taxon>
        <taxon>Tracheophyta</taxon>
        <taxon>Spermatophyta</taxon>
        <taxon>Magnoliopsida</taxon>
        <taxon>eudicotyledons</taxon>
        <taxon>Gunneridae</taxon>
        <taxon>Pentapetalae</taxon>
        <taxon>rosids</taxon>
        <taxon>fabids</taxon>
        <taxon>Fabales</taxon>
        <taxon>Fabaceae</taxon>
        <taxon>Papilionoideae</taxon>
        <taxon>50 kb inversion clade</taxon>
        <taxon>NPAAA clade</taxon>
        <taxon>indigoferoid/millettioid clade</taxon>
        <taxon>Phaseoleae</taxon>
        <taxon>Vigna</taxon>
    </lineage>
</organism>
<dbReference type="EMBL" id="CM003372">
    <property type="protein sequence ID" value="KOM34222.1"/>
    <property type="molecule type" value="Genomic_DNA"/>
</dbReference>